<keyword evidence="1" id="KW-0472">Membrane</keyword>
<dbReference type="Proteomes" id="UP000003781">
    <property type="component" value="Unassembled WGS sequence"/>
</dbReference>
<name>A3IIE3_9CHRO</name>
<gene>
    <name evidence="2" type="ORF">CY0110_17307</name>
</gene>
<proteinExistence type="predicted"/>
<dbReference type="EMBL" id="AAXW01000002">
    <property type="protein sequence ID" value="EAZ93575.1"/>
    <property type="molecule type" value="Genomic_DNA"/>
</dbReference>
<feature type="transmembrane region" description="Helical" evidence="1">
    <location>
        <begin position="20"/>
        <end position="38"/>
    </location>
</feature>
<reference evidence="2 3" key="1">
    <citation type="submission" date="2007-03" db="EMBL/GenBank/DDBJ databases">
        <authorList>
            <person name="Stal L."/>
            <person name="Ferriera S."/>
            <person name="Johnson J."/>
            <person name="Kravitz S."/>
            <person name="Beeson K."/>
            <person name="Sutton G."/>
            <person name="Rogers Y.-H."/>
            <person name="Friedman R."/>
            <person name="Frazier M."/>
            <person name="Venter J.C."/>
        </authorList>
    </citation>
    <scope>NUCLEOTIDE SEQUENCE [LARGE SCALE GENOMIC DNA]</scope>
    <source>
        <strain evidence="2 3">CCY0110</strain>
    </source>
</reference>
<organism evidence="2 3">
    <name type="scientific">Crocosphaera chwakensis CCY0110</name>
    <dbReference type="NCBI Taxonomy" id="391612"/>
    <lineage>
        <taxon>Bacteria</taxon>
        <taxon>Bacillati</taxon>
        <taxon>Cyanobacteriota</taxon>
        <taxon>Cyanophyceae</taxon>
        <taxon>Oscillatoriophycideae</taxon>
        <taxon>Chroococcales</taxon>
        <taxon>Aphanothecaceae</taxon>
        <taxon>Crocosphaera</taxon>
        <taxon>Crocosphaera chwakensis</taxon>
    </lineage>
</organism>
<keyword evidence="1" id="KW-1133">Transmembrane helix</keyword>
<comment type="caution">
    <text evidence="2">The sequence shown here is derived from an EMBL/GenBank/DDBJ whole genome shotgun (WGS) entry which is preliminary data.</text>
</comment>
<keyword evidence="1" id="KW-0812">Transmembrane</keyword>
<evidence type="ECO:0000313" key="2">
    <source>
        <dbReference type="EMBL" id="EAZ93575.1"/>
    </source>
</evidence>
<sequence>MYLGVTILVSKDSEFRTSRLSTWFVIAPPLLLSLLLFIA</sequence>
<evidence type="ECO:0000256" key="1">
    <source>
        <dbReference type="SAM" id="Phobius"/>
    </source>
</evidence>
<dbReference type="AlphaFoldDB" id="A3IIE3"/>
<evidence type="ECO:0000313" key="3">
    <source>
        <dbReference type="Proteomes" id="UP000003781"/>
    </source>
</evidence>
<accession>A3IIE3</accession>
<keyword evidence="3" id="KW-1185">Reference proteome</keyword>
<protein>
    <submittedName>
        <fullName evidence="2">Uncharacterized protein</fullName>
    </submittedName>
</protein>